<dbReference type="Gene3D" id="3.40.50.1980">
    <property type="entry name" value="Nitrogenase molybdenum iron protein domain"/>
    <property type="match status" value="1"/>
</dbReference>
<dbReference type="InterPro" id="IPR006127">
    <property type="entry name" value="ZnuA-like"/>
</dbReference>
<dbReference type="SUPFAM" id="SSF53807">
    <property type="entry name" value="Helical backbone' metal receptor"/>
    <property type="match status" value="1"/>
</dbReference>
<dbReference type="GO" id="GO:0046872">
    <property type="term" value="F:metal ion binding"/>
    <property type="evidence" value="ECO:0007669"/>
    <property type="project" value="InterPro"/>
</dbReference>
<name>A0A846ZFI4_9LACO</name>
<evidence type="ECO:0000313" key="2">
    <source>
        <dbReference type="Proteomes" id="UP000590460"/>
    </source>
</evidence>
<evidence type="ECO:0000313" key="1">
    <source>
        <dbReference type="EMBL" id="NKZ17895.1"/>
    </source>
</evidence>
<dbReference type="Proteomes" id="UP000590460">
    <property type="component" value="Unassembled WGS sequence"/>
</dbReference>
<accession>A0A846ZFI4</accession>
<dbReference type="GO" id="GO:0030001">
    <property type="term" value="P:metal ion transport"/>
    <property type="evidence" value="ECO:0007669"/>
    <property type="project" value="InterPro"/>
</dbReference>
<comment type="caution">
    <text evidence="1">The sequence shown here is derived from an EMBL/GenBank/DDBJ whole genome shotgun (WGS) entry which is preliminary data.</text>
</comment>
<gene>
    <name evidence="1" type="ORF">HF966_01620</name>
</gene>
<protein>
    <submittedName>
        <fullName evidence="1">Zinc ABC transporter solute-binding protein</fullName>
    </submittedName>
</protein>
<dbReference type="RefSeq" id="WP_168675927.1">
    <property type="nucleotide sequence ID" value="NZ_BPKV01000001.1"/>
</dbReference>
<dbReference type="Pfam" id="PF01297">
    <property type="entry name" value="ZnuA"/>
    <property type="match status" value="1"/>
</dbReference>
<reference evidence="1 2" key="1">
    <citation type="submission" date="2020-04" db="EMBL/GenBank/DDBJ databases">
        <title>MicrobeNet Type strains.</title>
        <authorList>
            <person name="Nicholson A.C."/>
        </authorList>
    </citation>
    <scope>NUCLEOTIDE SEQUENCE [LARGE SCALE GENOMIC DNA]</scope>
    <source>
        <strain evidence="1 2">CCUG 54536</strain>
    </source>
</reference>
<proteinExistence type="predicted"/>
<sequence>MKNKQALYAILTLLLIPIGLCLIIVKLTVPLPTPKHAPVKIVTDYVAYQQIAQDIVGSDGHVQLLSGQLPTRQQRQKFKQAEVVLTDSHDSSLLTQRQKFQLRSKVLIASDGVKPQSATHYWLSPQVTLQSVTRLSDLLSDFDPQNRDFYIKQSQALLDKMKPLAEGIAHLQAEKNVQYLATNHAQDLFMTQLGYQTAQADIESATDADFDALAQKMQDHTIRFILNASQDASPNDQRLLQLANDHHIPIITFNQILPTDQKVWDWQLSFVTQLQAALKPTEGEN</sequence>
<dbReference type="AlphaFoldDB" id="A0A846ZFI4"/>
<organism evidence="1 2">
    <name type="scientific">Leuconostoc holzapfelii</name>
    <dbReference type="NCBI Taxonomy" id="434464"/>
    <lineage>
        <taxon>Bacteria</taxon>
        <taxon>Bacillati</taxon>
        <taxon>Bacillota</taxon>
        <taxon>Bacilli</taxon>
        <taxon>Lactobacillales</taxon>
        <taxon>Lactobacillaceae</taxon>
        <taxon>Leuconostoc</taxon>
    </lineage>
</organism>
<dbReference type="EMBL" id="JAAXPO010000002">
    <property type="protein sequence ID" value="NKZ17895.1"/>
    <property type="molecule type" value="Genomic_DNA"/>
</dbReference>